<evidence type="ECO:0000313" key="2">
    <source>
        <dbReference type="Proteomes" id="UP000595437"/>
    </source>
</evidence>
<protein>
    <recommendedName>
        <fullName evidence="3">SCAN domain-containing protein 3</fullName>
    </recommendedName>
</protein>
<evidence type="ECO:0008006" key="3">
    <source>
        <dbReference type="Google" id="ProtNLM"/>
    </source>
</evidence>
<reference evidence="2" key="1">
    <citation type="submission" date="2021-01" db="EMBL/GenBank/DDBJ databases">
        <title>Caligus Genome Assembly.</title>
        <authorList>
            <person name="Gallardo-Escarate C."/>
        </authorList>
    </citation>
    <scope>NUCLEOTIDE SEQUENCE [LARGE SCALE GENOMIC DNA]</scope>
</reference>
<dbReference type="PANTHER" id="PTHR45913:SF19">
    <property type="entry name" value="LOW QUALITY PROTEIN: ZINC FINGER BED DOMAIN-CONTAINING PROTEIN 5-LIKE"/>
    <property type="match status" value="1"/>
</dbReference>
<organism evidence="1 2">
    <name type="scientific">Caligus rogercresseyi</name>
    <name type="common">Sea louse</name>
    <dbReference type="NCBI Taxonomy" id="217165"/>
    <lineage>
        <taxon>Eukaryota</taxon>
        <taxon>Metazoa</taxon>
        <taxon>Ecdysozoa</taxon>
        <taxon>Arthropoda</taxon>
        <taxon>Crustacea</taxon>
        <taxon>Multicrustacea</taxon>
        <taxon>Hexanauplia</taxon>
        <taxon>Copepoda</taxon>
        <taxon>Siphonostomatoida</taxon>
        <taxon>Caligidae</taxon>
        <taxon>Caligus</taxon>
    </lineage>
</organism>
<evidence type="ECO:0000313" key="1">
    <source>
        <dbReference type="EMBL" id="QQP40116.1"/>
    </source>
</evidence>
<dbReference type="EMBL" id="CP045898">
    <property type="protein sequence ID" value="QQP40116.1"/>
    <property type="molecule type" value="Genomic_DNA"/>
</dbReference>
<keyword evidence="2" id="KW-1185">Reference proteome</keyword>
<dbReference type="OrthoDB" id="6627600at2759"/>
<dbReference type="AlphaFoldDB" id="A0A7T8GZ24"/>
<dbReference type="Proteomes" id="UP000595437">
    <property type="component" value="Chromosome 9"/>
</dbReference>
<accession>A0A7T8GZ24</accession>
<proteinExistence type="predicted"/>
<name>A0A7T8GZ24_CALRO</name>
<sequence length="166" mass="18948">MQLPLKRKAEDEALPDVLPKQYPSKAKTRKYDDKYLAFGFTCTTVGNEEIPQCVVCLKVLACYSLKPNKLRRHMETNHPGHKDTPVDFFRQTRVNCRAQQSLFTKPASVLANVQLASYKVAYRVARLPNAQWTHCMIHSEALASKQLSPKLNDVMTHVISTENYII</sequence>
<dbReference type="PANTHER" id="PTHR45913">
    <property type="entry name" value="EPM2A-INTERACTING PROTEIN 1"/>
    <property type="match status" value="1"/>
</dbReference>
<gene>
    <name evidence="1" type="ORF">FKW44_014055</name>
</gene>